<keyword evidence="9" id="KW-1133">Transmembrane helix</keyword>
<proteinExistence type="inferred from homology"/>
<keyword evidence="7" id="KW-0503">Monooxygenase</keyword>
<dbReference type="EMBL" id="CAMGYJ010000008">
    <property type="protein sequence ID" value="CAI0456341.1"/>
    <property type="molecule type" value="Genomic_DNA"/>
</dbReference>
<comment type="caution">
    <text evidence="10">The sequence shown here is derived from an EMBL/GenBank/DDBJ whole genome shotgun (WGS) entry which is preliminary data.</text>
</comment>
<accession>A0AAV0ND87</accession>
<sequence>MHATIIAPLPQKLTMSFLLLLAFLSSLLLLLYTIMTIRKMKKKKSPSSTIPNWPLFGMLPSLLWNLPRLHEFVTDILKLNGGTFVFKGPSFTNLNFILTSDPINVHHIVTNNFSNYPKGPELKAIMAPFGDVLFNSDGDSWKTKKEIVLSLIKTAGFERLLMTTLRYKLADSLIPVLDHAAARNHHDDVVLDLQDVMKRFMFDLTCLLFLGIDPECLSTSFPRVPCAEAFDVLEEAIVYRHCVPKWVWKLQRWFHVGWEGRTIEAEECLNGFVEERIRVKMVEKQGKESSVNDDDDDDDNYDFLMKLIVETERLTGTCYSSKFVRDIVVSSMVAGRDTIAVALSWFFWLVATNPGVEDKILEELDRVVITQTGEKEVIFSSTEELNKMVYLHGAINETLRLYPSVPYEPKQSLKDDVLPSGHIVGRNARVLVSIYSMGRMEDVWGKDWMEFRPERWVAARFEGNDICNNDNKKINIIHVPSYKFAAFMAGPRSCSGRKIAYTQMKTIISCVLRMYKIDVVGDHPVVPLPSIMMFMRHGLKVRISSRTPVSTTTNVVNSILPVDSVE</sequence>
<keyword evidence="6 8" id="KW-0408">Iron</keyword>
<feature type="transmembrane region" description="Helical" evidence="9">
    <location>
        <begin position="15"/>
        <end position="35"/>
    </location>
</feature>
<organism evidence="10 11">
    <name type="scientific">Linum tenue</name>
    <dbReference type="NCBI Taxonomy" id="586396"/>
    <lineage>
        <taxon>Eukaryota</taxon>
        <taxon>Viridiplantae</taxon>
        <taxon>Streptophyta</taxon>
        <taxon>Embryophyta</taxon>
        <taxon>Tracheophyta</taxon>
        <taxon>Spermatophyta</taxon>
        <taxon>Magnoliopsida</taxon>
        <taxon>eudicotyledons</taxon>
        <taxon>Gunneridae</taxon>
        <taxon>Pentapetalae</taxon>
        <taxon>rosids</taxon>
        <taxon>fabids</taxon>
        <taxon>Malpighiales</taxon>
        <taxon>Linaceae</taxon>
        <taxon>Linum</taxon>
    </lineage>
</organism>
<dbReference type="GO" id="GO:0020037">
    <property type="term" value="F:heme binding"/>
    <property type="evidence" value="ECO:0007669"/>
    <property type="project" value="InterPro"/>
</dbReference>
<dbReference type="GO" id="GO:0004497">
    <property type="term" value="F:monooxygenase activity"/>
    <property type="evidence" value="ECO:0007669"/>
    <property type="project" value="UniProtKB-KW"/>
</dbReference>
<dbReference type="PRINTS" id="PR00385">
    <property type="entry name" value="P450"/>
</dbReference>
<evidence type="ECO:0000256" key="7">
    <source>
        <dbReference type="ARBA" id="ARBA00023033"/>
    </source>
</evidence>
<evidence type="ECO:0000256" key="9">
    <source>
        <dbReference type="SAM" id="Phobius"/>
    </source>
</evidence>
<dbReference type="InterPro" id="IPR036396">
    <property type="entry name" value="Cyt_P450_sf"/>
</dbReference>
<evidence type="ECO:0000256" key="3">
    <source>
        <dbReference type="ARBA" id="ARBA00022617"/>
    </source>
</evidence>
<keyword evidence="4 8" id="KW-0479">Metal-binding</keyword>
<keyword evidence="5" id="KW-0560">Oxidoreductase</keyword>
<comment type="similarity">
    <text evidence="2">Belongs to the cytochrome P450 family.</text>
</comment>
<feature type="binding site" description="axial binding residue" evidence="8">
    <location>
        <position position="494"/>
    </location>
    <ligand>
        <name>heme</name>
        <dbReference type="ChEBI" id="CHEBI:30413"/>
    </ligand>
    <ligandPart>
        <name>Fe</name>
        <dbReference type="ChEBI" id="CHEBI:18248"/>
    </ligandPart>
</feature>
<comment type="cofactor">
    <cofactor evidence="1 8">
        <name>heme</name>
        <dbReference type="ChEBI" id="CHEBI:30413"/>
    </cofactor>
</comment>
<evidence type="ECO:0000313" key="10">
    <source>
        <dbReference type="EMBL" id="CAI0456341.1"/>
    </source>
</evidence>
<evidence type="ECO:0000313" key="11">
    <source>
        <dbReference type="Proteomes" id="UP001154282"/>
    </source>
</evidence>
<evidence type="ECO:0000256" key="6">
    <source>
        <dbReference type="ARBA" id="ARBA00023004"/>
    </source>
</evidence>
<dbReference type="InterPro" id="IPR002401">
    <property type="entry name" value="Cyt_P450_E_grp-I"/>
</dbReference>
<evidence type="ECO:0000256" key="2">
    <source>
        <dbReference type="ARBA" id="ARBA00010617"/>
    </source>
</evidence>
<dbReference type="PRINTS" id="PR00463">
    <property type="entry name" value="EP450I"/>
</dbReference>
<evidence type="ECO:0008006" key="12">
    <source>
        <dbReference type="Google" id="ProtNLM"/>
    </source>
</evidence>
<keyword evidence="9" id="KW-0812">Transmembrane</keyword>
<gene>
    <name evidence="10" type="ORF">LITE_LOCUS32722</name>
</gene>
<name>A0AAV0ND87_9ROSI</name>
<dbReference type="PANTHER" id="PTHR24296">
    <property type="entry name" value="CYTOCHROME P450"/>
    <property type="match status" value="1"/>
</dbReference>
<dbReference type="GO" id="GO:0005506">
    <property type="term" value="F:iron ion binding"/>
    <property type="evidence" value="ECO:0007669"/>
    <property type="project" value="InterPro"/>
</dbReference>
<evidence type="ECO:0000256" key="5">
    <source>
        <dbReference type="ARBA" id="ARBA00023002"/>
    </source>
</evidence>
<dbReference type="CDD" id="cd11064">
    <property type="entry name" value="CYP86A"/>
    <property type="match status" value="1"/>
</dbReference>
<dbReference type="Proteomes" id="UP001154282">
    <property type="component" value="Unassembled WGS sequence"/>
</dbReference>
<evidence type="ECO:0000256" key="8">
    <source>
        <dbReference type="PIRSR" id="PIRSR602401-1"/>
    </source>
</evidence>
<keyword evidence="9" id="KW-0472">Membrane</keyword>
<dbReference type="GO" id="GO:0016705">
    <property type="term" value="F:oxidoreductase activity, acting on paired donors, with incorporation or reduction of molecular oxygen"/>
    <property type="evidence" value="ECO:0007669"/>
    <property type="project" value="InterPro"/>
</dbReference>
<keyword evidence="3 8" id="KW-0349">Heme</keyword>
<dbReference type="Gene3D" id="1.10.630.10">
    <property type="entry name" value="Cytochrome P450"/>
    <property type="match status" value="1"/>
</dbReference>
<evidence type="ECO:0000256" key="1">
    <source>
        <dbReference type="ARBA" id="ARBA00001971"/>
    </source>
</evidence>
<dbReference type="AlphaFoldDB" id="A0AAV0ND87"/>
<keyword evidence="11" id="KW-1185">Reference proteome</keyword>
<dbReference type="InterPro" id="IPR001128">
    <property type="entry name" value="Cyt_P450"/>
</dbReference>
<reference evidence="10" key="1">
    <citation type="submission" date="2022-08" db="EMBL/GenBank/DDBJ databases">
        <authorList>
            <person name="Gutierrez-Valencia J."/>
        </authorList>
    </citation>
    <scope>NUCLEOTIDE SEQUENCE</scope>
</reference>
<dbReference type="Pfam" id="PF00067">
    <property type="entry name" value="p450"/>
    <property type="match status" value="1"/>
</dbReference>
<evidence type="ECO:0000256" key="4">
    <source>
        <dbReference type="ARBA" id="ARBA00022723"/>
    </source>
</evidence>
<protein>
    <recommendedName>
        <fullName evidence="12">Cytochrome P450</fullName>
    </recommendedName>
</protein>
<dbReference type="SUPFAM" id="SSF48264">
    <property type="entry name" value="Cytochrome P450"/>
    <property type="match status" value="1"/>
</dbReference>